<evidence type="ECO:0000313" key="4">
    <source>
        <dbReference type="EMBL" id="ASX26191.1"/>
    </source>
</evidence>
<protein>
    <submittedName>
        <fullName evidence="4">Amino acid ABC transporter substrate-binding protein</fullName>
    </submittedName>
</protein>
<evidence type="ECO:0000313" key="5">
    <source>
        <dbReference type="Proteomes" id="UP000216438"/>
    </source>
</evidence>
<name>A0A249DXL7_9ENTR</name>
<reference evidence="4 5" key="2">
    <citation type="submission" date="2017-09" db="EMBL/GenBank/DDBJ databases">
        <title>The genome of whitefly Bemisia tabaci, a global crop pest, provides novel insights into virus transmission, host adaptation and insecticide resistance.</title>
        <authorList>
            <person name="Kaur N."/>
            <person name="Kliot A."/>
            <person name="Pinheiro P.V."/>
            <person name="Luan J."/>
            <person name="Zheng Y."/>
            <person name="Liu W."/>
            <person name="Sun H."/>
            <person name="Yang X."/>
            <person name="Xu Y."/>
            <person name="Luo Y."/>
            <person name="Kruse A."/>
            <person name="Fisher T.W."/>
            <person name="Nelson D.R."/>
            <person name="Elimelech M."/>
            <person name="MacCoss M."/>
            <person name="Johnson R."/>
            <person name="Cohen E."/>
            <person name="Hunter W.B."/>
            <person name="Brown J.K."/>
            <person name="Jander G."/>
            <person name="Cilia M."/>
            <person name="Douglas A.E."/>
            <person name="Ghanim M."/>
            <person name="Simmons A.M."/>
            <person name="Wintermantel W.M."/>
            <person name="Ling K.-S."/>
            <person name="Fei Z."/>
        </authorList>
    </citation>
    <scope>NUCLEOTIDE SEQUENCE [LARGE SCALE GENOMIC DNA]</scope>
    <source>
        <strain evidence="4 5">MEAM1</strain>
    </source>
</reference>
<dbReference type="SMART" id="SM00079">
    <property type="entry name" value="PBPe"/>
    <property type="match status" value="1"/>
</dbReference>
<reference evidence="5" key="1">
    <citation type="submission" date="2016-06" db="EMBL/GenBank/DDBJ databases">
        <authorList>
            <person name="Chen W."/>
            <person name="Hasegawa D.K."/>
        </authorList>
    </citation>
    <scope>NUCLEOTIDE SEQUENCE [LARGE SCALE GENOMIC DNA]</scope>
    <source>
        <strain evidence="5">MEAM1</strain>
    </source>
</reference>
<dbReference type="Proteomes" id="UP000216438">
    <property type="component" value="Chromosome"/>
</dbReference>
<dbReference type="InterPro" id="IPR001638">
    <property type="entry name" value="Solute-binding_3/MltF_N"/>
</dbReference>
<sequence length="277" mass="30829">MNYRALMLTLLTLLIPFSVMVKADKLNDIKKAGKIRVAVFDNNPPFGYYDPKTNKLIGYDVDIAHAIGKAFGVNIEFVETNPANRIPLLKSKKVDLIAANFTITPERAKEVDFSLPYFSTGQKFIAKKGLLKKPDDLKSLRIGADKGTVQEITLRENYPSAIVISYDDTPQAFMALSNGNVQAITQDDAKLVGLMGNLKAEMKANFEISPFSITKEYQGIATAKGEKNLINAINTILLKMEKEGEAVKIYNRWFGPDTKTAQPRGDFKFTPLVESKR</sequence>
<dbReference type="CDD" id="cd13689">
    <property type="entry name" value="PBP2_BsGlnH"/>
    <property type="match status" value="1"/>
</dbReference>
<keyword evidence="3" id="KW-0732">Signal</keyword>
<dbReference type="GO" id="GO:0015276">
    <property type="term" value="F:ligand-gated monoatomic ion channel activity"/>
    <property type="evidence" value="ECO:0007669"/>
    <property type="project" value="InterPro"/>
</dbReference>
<dbReference type="AlphaFoldDB" id="A0A249DXL7"/>
<dbReference type="SUPFAM" id="SSF53850">
    <property type="entry name" value="Periplasmic binding protein-like II"/>
    <property type="match status" value="1"/>
</dbReference>
<dbReference type="GO" id="GO:0006865">
    <property type="term" value="P:amino acid transport"/>
    <property type="evidence" value="ECO:0007669"/>
    <property type="project" value="TreeGrafter"/>
</dbReference>
<dbReference type="InterPro" id="IPR051455">
    <property type="entry name" value="Bact_solute-bind_prot3"/>
</dbReference>
<keyword evidence="2" id="KW-0813">Transport</keyword>
<dbReference type="SMART" id="SM00062">
    <property type="entry name" value="PBPb"/>
    <property type="match status" value="1"/>
</dbReference>
<proteinExistence type="inferred from homology"/>
<dbReference type="RefSeq" id="WP_016858247.1">
    <property type="nucleotide sequence ID" value="NZ_CP016303.1"/>
</dbReference>
<dbReference type="InterPro" id="IPR001320">
    <property type="entry name" value="Iontro_rcpt_C"/>
</dbReference>
<dbReference type="PANTHER" id="PTHR30085:SF6">
    <property type="entry name" value="ABC TRANSPORTER GLUTAMINE-BINDING PROTEIN GLNH"/>
    <property type="match status" value="1"/>
</dbReference>
<gene>
    <name evidence="4" type="ORF">BA171_03585</name>
</gene>
<organism evidence="4 5">
    <name type="scientific">Candidatus Hamiltonella defensa</name>
    <name type="common">Bemisia tabaci</name>
    <dbReference type="NCBI Taxonomy" id="672795"/>
    <lineage>
        <taxon>Bacteria</taxon>
        <taxon>Pseudomonadati</taxon>
        <taxon>Pseudomonadota</taxon>
        <taxon>Gammaproteobacteria</taxon>
        <taxon>Enterobacterales</taxon>
        <taxon>Enterobacteriaceae</taxon>
        <taxon>aphid secondary symbionts</taxon>
        <taxon>Candidatus Williamhamiltonella</taxon>
    </lineage>
</organism>
<accession>A0A249DXL7</accession>
<dbReference type="GO" id="GO:0030288">
    <property type="term" value="C:outer membrane-bounded periplasmic space"/>
    <property type="evidence" value="ECO:0007669"/>
    <property type="project" value="TreeGrafter"/>
</dbReference>
<dbReference type="OrthoDB" id="7241844at2"/>
<dbReference type="GO" id="GO:0005576">
    <property type="term" value="C:extracellular region"/>
    <property type="evidence" value="ECO:0007669"/>
    <property type="project" value="TreeGrafter"/>
</dbReference>
<comment type="similarity">
    <text evidence="1">Belongs to the bacterial solute-binding protein 3 family.</text>
</comment>
<evidence type="ECO:0000256" key="3">
    <source>
        <dbReference type="ARBA" id="ARBA00022729"/>
    </source>
</evidence>
<dbReference type="GO" id="GO:0016020">
    <property type="term" value="C:membrane"/>
    <property type="evidence" value="ECO:0007669"/>
    <property type="project" value="InterPro"/>
</dbReference>
<dbReference type="Gene3D" id="3.40.190.10">
    <property type="entry name" value="Periplasmic binding protein-like II"/>
    <property type="match status" value="2"/>
</dbReference>
<evidence type="ECO:0000256" key="1">
    <source>
        <dbReference type="ARBA" id="ARBA00010333"/>
    </source>
</evidence>
<dbReference type="EMBL" id="CP016303">
    <property type="protein sequence ID" value="ASX26191.1"/>
    <property type="molecule type" value="Genomic_DNA"/>
</dbReference>
<dbReference type="Pfam" id="PF00497">
    <property type="entry name" value="SBP_bac_3"/>
    <property type="match status" value="1"/>
</dbReference>
<dbReference type="PANTHER" id="PTHR30085">
    <property type="entry name" value="AMINO ACID ABC TRANSPORTER PERMEASE"/>
    <property type="match status" value="1"/>
</dbReference>
<evidence type="ECO:0000256" key="2">
    <source>
        <dbReference type="ARBA" id="ARBA00022448"/>
    </source>
</evidence>